<evidence type="ECO:0000313" key="2">
    <source>
        <dbReference type="EMBL" id="CEL55321.1"/>
    </source>
</evidence>
<dbReference type="AlphaFoldDB" id="A0A0B7FB90"/>
<evidence type="ECO:0000256" key="1">
    <source>
        <dbReference type="SAM" id="SignalP"/>
    </source>
</evidence>
<accession>A0A0B7FB90</accession>
<dbReference type="Proteomes" id="UP000059188">
    <property type="component" value="Unassembled WGS sequence"/>
</dbReference>
<feature type="signal peptide" evidence="1">
    <location>
        <begin position="1"/>
        <end position="26"/>
    </location>
</feature>
<reference evidence="2 3" key="1">
    <citation type="submission" date="2014-11" db="EMBL/GenBank/DDBJ databases">
        <authorList>
            <person name="Wibberg Daniel"/>
        </authorList>
    </citation>
    <scope>NUCLEOTIDE SEQUENCE [LARGE SCALE GENOMIC DNA]</scope>
    <source>
        <strain evidence="2">Rhizoctonia solani AG1-IB 7/3/14</strain>
    </source>
</reference>
<feature type="chain" id="PRO_5002113810" description="Secreted protein" evidence="1">
    <location>
        <begin position="27"/>
        <end position="91"/>
    </location>
</feature>
<gene>
    <name evidence="2" type="ORF">RSOLAG1IB_01331</name>
</gene>
<keyword evidence="1" id="KW-0732">Signal</keyword>
<keyword evidence="3" id="KW-1185">Reference proteome</keyword>
<evidence type="ECO:0000313" key="3">
    <source>
        <dbReference type="Proteomes" id="UP000059188"/>
    </source>
</evidence>
<sequence length="91" mass="10259">MTLMSLFTCVHLTLLNLLLISTLCGSSYLYPLGYQPRALLLPRSTALYRKSIMHTPHDPIICHTRGPVLISVRTGVHRHHIVDRSTGPEQK</sequence>
<proteinExistence type="predicted"/>
<name>A0A0B7FB90_THACB</name>
<dbReference type="EMBL" id="LN679101">
    <property type="protein sequence ID" value="CEL55321.1"/>
    <property type="molecule type" value="Genomic_DNA"/>
</dbReference>
<organism evidence="2 3">
    <name type="scientific">Thanatephorus cucumeris (strain AG1-IB / isolate 7/3/14)</name>
    <name type="common">Lettuce bottom rot fungus</name>
    <name type="synonym">Rhizoctonia solani</name>
    <dbReference type="NCBI Taxonomy" id="1108050"/>
    <lineage>
        <taxon>Eukaryota</taxon>
        <taxon>Fungi</taxon>
        <taxon>Dikarya</taxon>
        <taxon>Basidiomycota</taxon>
        <taxon>Agaricomycotina</taxon>
        <taxon>Agaricomycetes</taxon>
        <taxon>Cantharellales</taxon>
        <taxon>Ceratobasidiaceae</taxon>
        <taxon>Rhizoctonia</taxon>
        <taxon>Rhizoctonia solani AG-1</taxon>
    </lineage>
</organism>
<evidence type="ECO:0008006" key="4">
    <source>
        <dbReference type="Google" id="ProtNLM"/>
    </source>
</evidence>
<protein>
    <recommendedName>
        <fullName evidence="4">Secreted protein</fullName>
    </recommendedName>
</protein>